<sequence length="82" mass="9416">MPLDFFTVLSIRFLDQFSLGWDASSLIELHPLKRRKTSNMAQNPREIGWIDSNNSDTDVDMEEAMDLNDHPRPLPSPPPPRP</sequence>
<keyword evidence="3" id="KW-1185">Reference proteome</keyword>
<dbReference type="AlphaFoldDB" id="A0A834X693"/>
<protein>
    <submittedName>
        <fullName evidence="2">Uncharacterized protein</fullName>
    </submittedName>
</protein>
<feature type="region of interest" description="Disordered" evidence="1">
    <location>
        <begin position="37"/>
        <end position="57"/>
    </location>
</feature>
<dbReference type="Proteomes" id="UP000634136">
    <property type="component" value="Unassembled WGS sequence"/>
</dbReference>
<reference evidence="2" key="1">
    <citation type="submission" date="2020-09" db="EMBL/GenBank/DDBJ databases">
        <title>Genome-Enabled Discovery of Anthraquinone Biosynthesis in Senna tora.</title>
        <authorList>
            <person name="Kang S.-H."/>
            <person name="Pandey R.P."/>
            <person name="Lee C.-M."/>
            <person name="Sim J.-S."/>
            <person name="Jeong J.-T."/>
            <person name="Choi B.-S."/>
            <person name="Jung M."/>
            <person name="Ginzburg D."/>
            <person name="Zhao K."/>
            <person name="Won S.Y."/>
            <person name="Oh T.-J."/>
            <person name="Yu Y."/>
            <person name="Kim N.-H."/>
            <person name="Lee O.R."/>
            <person name="Lee T.-H."/>
            <person name="Bashyal P."/>
            <person name="Kim T.-S."/>
            <person name="Lee W.-H."/>
            <person name="Kawkins C."/>
            <person name="Kim C.-K."/>
            <person name="Kim J.S."/>
            <person name="Ahn B.O."/>
            <person name="Rhee S.Y."/>
            <person name="Sohng J.K."/>
        </authorList>
    </citation>
    <scope>NUCLEOTIDE SEQUENCE</scope>
    <source>
        <tissue evidence="2">Leaf</tissue>
    </source>
</reference>
<evidence type="ECO:0000256" key="1">
    <source>
        <dbReference type="SAM" id="MobiDB-lite"/>
    </source>
</evidence>
<feature type="compositionally biased region" description="Pro residues" evidence="1">
    <location>
        <begin position="73"/>
        <end position="82"/>
    </location>
</feature>
<organism evidence="2 3">
    <name type="scientific">Senna tora</name>
    <dbReference type="NCBI Taxonomy" id="362788"/>
    <lineage>
        <taxon>Eukaryota</taxon>
        <taxon>Viridiplantae</taxon>
        <taxon>Streptophyta</taxon>
        <taxon>Embryophyta</taxon>
        <taxon>Tracheophyta</taxon>
        <taxon>Spermatophyta</taxon>
        <taxon>Magnoliopsida</taxon>
        <taxon>eudicotyledons</taxon>
        <taxon>Gunneridae</taxon>
        <taxon>Pentapetalae</taxon>
        <taxon>rosids</taxon>
        <taxon>fabids</taxon>
        <taxon>Fabales</taxon>
        <taxon>Fabaceae</taxon>
        <taxon>Caesalpinioideae</taxon>
        <taxon>Cassia clade</taxon>
        <taxon>Senna</taxon>
    </lineage>
</organism>
<dbReference type="EMBL" id="JAAIUW010000003">
    <property type="protein sequence ID" value="KAF7838968.1"/>
    <property type="molecule type" value="Genomic_DNA"/>
</dbReference>
<comment type="caution">
    <text evidence="2">The sequence shown here is derived from an EMBL/GenBank/DDBJ whole genome shotgun (WGS) entry which is preliminary data.</text>
</comment>
<evidence type="ECO:0000313" key="2">
    <source>
        <dbReference type="EMBL" id="KAF7838968.1"/>
    </source>
</evidence>
<proteinExistence type="predicted"/>
<gene>
    <name evidence="2" type="ORF">G2W53_007450</name>
</gene>
<feature type="region of interest" description="Disordered" evidence="1">
    <location>
        <begin position="63"/>
        <end position="82"/>
    </location>
</feature>
<accession>A0A834X693</accession>
<evidence type="ECO:0000313" key="3">
    <source>
        <dbReference type="Proteomes" id="UP000634136"/>
    </source>
</evidence>
<name>A0A834X693_9FABA</name>